<keyword evidence="5" id="KW-0472">Membrane</keyword>
<comment type="similarity">
    <text evidence="1">Belongs to the glycosyltransferase 34 family.</text>
</comment>
<feature type="transmembrane region" description="Helical" evidence="5">
    <location>
        <begin position="70"/>
        <end position="88"/>
    </location>
</feature>
<dbReference type="GO" id="GO:0016757">
    <property type="term" value="F:glycosyltransferase activity"/>
    <property type="evidence" value="ECO:0007669"/>
    <property type="project" value="UniProtKB-KW"/>
</dbReference>
<feature type="compositionally biased region" description="Gly residues" evidence="4">
    <location>
        <begin position="457"/>
        <end position="470"/>
    </location>
</feature>
<evidence type="ECO:0000313" key="7">
    <source>
        <dbReference type="Proteomes" id="UP000002630"/>
    </source>
</evidence>
<dbReference type="GO" id="GO:0006487">
    <property type="term" value="P:protein N-linked glycosylation"/>
    <property type="evidence" value="ECO:0007669"/>
    <property type="project" value="TreeGrafter"/>
</dbReference>
<evidence type="ECO:0000256" key="2">
    <source>
        <dbReference type="ARBA" id="ARBA00022676"/>
    </source>
</evidence>
<evidence type="ECO:0000256" key="4">
    <source>
        <dbReference type="SAM" id="MobiDB-lite"/>
    </source>
</evidence>
<keyword evidence="3" id="KW-0808">Transferase</keyword>
<dbReference type="STRING" id="2880.D7G222"/>
<dbReference type="Gene3D" id="3.90.550.10">
    <property type="entry name" value="Spore Coat Polysaccharide Biosynthesis Protein SpsA, Chain A"/>
    <property type="match status" value="1"/>
</dbReference>
<organism evidence="6 7">
    <name type="scientific">Ectocarpus siliculosus</name>
    <name type="common">Brown alga</name>
    <name type="synonym">Conferva siliculosa</name>
    <dbReference type="NCBI Taxonomy" id="2880"/>
    <lineage>
        <taxon>Eukaryota</taxon>
        <taxon>Sar</taxon>
        <taxon>Stramenopiles</taxon>
        <taxon>Ochrophyta</taxon>
        <taxon>PX clade</taxon>
        <taxon>Phaeophyceae</taxon>
        <taxon>Ectocarpales</taxon>
        <taxon>Ectocarpaceae</taxon>
        <taxon>Ectocarpus</taxon>
    </lineage>
</organism>
<dbReference type="InterPro" id="IPR008630">
    <property type="entry name" value="Glyco_trans_34"/>
</dbReference>
<dbReference type="GO" id="GO:0000139">
    <property type="term" value="C:Golgi membrane"/>
    <property type="evidence" value="ECO:0007669"/>
    <property type="project" value="TreeGrafter"/>
</dbReference>
<dbReference type="Proteomes" id="UP000002630">
    <property type="component" value="Linkage Group LG08"/>
</dbReference>
<evidence type="ECO:0000313" key="6">
    <source>
        <dbReference type="EMBL" id="CBJ33325.1"/>
    </source>
</evidence>
<protein>
    <submittedName>
        <fullName evidence="6">Glycosyltransferase, family GT34</fullName>
    </submittedName>
</protein>
<evidence type="ECO:0000256" key="1">
    <source>
        <dbReference type="ARBA" id="ARBA00005664"/>
    </source>
</evidence>
<dbReference type="EMBL" id="FN648665">
    <property type="protein sequence ID" value="CBJ33325.1"/>
    <property type="molecule type" value="Genomic_DNA"/>
</dbReference>
<dbReference type="InParanoid" id="D7G222"/>
<gene>
    <name evidence="6" type="ORF">Esi_0461_0010</name>
</gene>
<accession>D7G222</accession>
<evidence type="ECO:0000256" key="3">
    <source>
        <dbReference type="ARBA" id="ARBA00022679"/>
    </source>
</evidence>
<dbReference type="eggNOG" id="KOG4748">
    <property type="taxonomic scope" value="Eukaryota"/>
</dbReference>
<dbReference type="AlphaFoldDB" id="D7G222"/>
<sequence>MVETKGNGGAAGENWSLKNVGAWRGGEWLGLLRKRRRSAPNVSRSSSDTGSGGSGGASRGRRVLAWSRRLGLAFCLAWLLCLAVREFYIRTYCLQVRAMEATQPPRGECPIVKLTRESRGGWGAPPVVAGGEVGGGAGDMEEGLHDKGSGGAAVAPAGGGREGGGLRFGIILMCDEGMWPQQYSEKSIANKKAYAALHGYDVIVATSADIDRSRPAAWSKLLVLSKHLGSYDYVIFVDIDAFVMNPAFKLEWLLDVARKQQQTGGIDGWGAGKESDLIVTQDWNGPNSGVILIKNSDFSRWLLQEWWDQKQFVNGPYPFHYEQRAMHYLLQTDCWKEEGLPFYADYAVVRAHTAVLDQCAMNSYLVHPWQVLLGRTSVGSAARYESGDFMLHFAGKKGRVRLELVDYYYPRAKKAMEEYAASLQQDSGQANRSAPNVSVGVHGAPGGDMQPPPSRMQGGGGRGGSLRGSG</sequence>
<dbReference type="PANTHER" id="PTHR31306:SF4">
    <property type="entry name" value="ALPHA-1,2-GALACTOSYLTRANSFERASE"/>
    <property type="match status" value="1"/>
</dbReference>
<feature type="region of interest" description="Disordered" evidence="4">
    <location>
        <begin position="39"/>
        <end position="59"/>
    </location>
</feature>
<proteinExistence type="inferred from homology"/>
<dbReference type="InterPro" id="IPR029044">
    <property type="entry name" value="Nucleotide-diphossugar_trans"/>
</dbReference>
<reference evidence="6 7" key="1">
    <citation type="journal article" date="2010" name="Nature">
        <title>The Ectocarpus genome and the independent evolution of multicellularity in brown algae.</title>
        <authorList>
            <person name="Cock J.M."/>
            <person name="Sterck L."/>
            <person name="Rouze P."/>
            <person name="Scornet D."/>
            <person name="Allen A.E."/>
            <person name="Amoutzias G."/>
            <person name="Anthouard V."/>
            <person name="Artiguenave F."/>
            <person name="Aury J.M."/>
            <person name="Badger J.H."/>
            <person name="Beszteri B."/>
            <person name="Billiau K."/>
            <person name="Bonnet E."/>
            <person name="Bothwell J.H."/>
            <person name="Bowler C."/>
            <person name="Boyen C."/>
            <person name="Brownlee C."/>
            <person name="Carrano C.J."/>
            <person name="Charrier B."/>
            <person name="Cho G.Y."/>
            <person name="Coelho S.M."/>
            <person name="Collen J."/>
            <person name="Corre E."/>
            <person name="Da Silva C."/>
            <person name="Delage L."/>
            <person name="Delaroque N."/>
            <person name="Dittami S.M."/>
            <person name="Doulbeau S."/>
            <person name="Elias M."/>
            <person name="Farnham G."/>
            <person name="Gachon C.M."/>
            <person name="Gschloessl B."/>
            <person name="Heesch S."/>
            <person name="Jabbari K."/>
            <person name="Jubin C."/>
            <person name="Kawai H."/>
            <person name="Kimura K."/>
            <person name="Kloareg B."/>
            <person name="Kupper F.C."/>
            <person name="Lang D."/>
            <person name="Le Bail A."/>
            <person name="Leblanc C."/>
            <person name="Lerouge P."/>
            <person name="Lohr M."/>
            <person name="Lopez P.J."/>
            <person name="Martens C."/>
            <person name="Maumus F."/>
            <person name="Michel G."/>
            <person name="Miranda-Saavedra D."/>
            <person name="Morales J."/>
            <person name="Moreau H."/>
            <person name="Motomura T."/>
            <person name="Nagasato C."/>
            <person name="Napoli C.A."/>
            <person name="Nelson D.R."/>
            <person name="Nyvall-Collen P."/>
            <person name="Peters A.F."/>
            <person name="Pommier C."/>
            <person name="Potin P."/>
            <person name="Poulain J."/>
            <person name="Quesneville H."/>
            <person name="Read B."/>
            <person name="Rensing S.A."/>
            <person name="Ritter A."/>
            <person name="Rousvoal S."/>
            <person name="Samanta M."/>
            <person name="Samson G."/>
            <person name="Schroeder D.C."/>
            <person name="Segurens B."/>
            <person name="Strittmatter M."/>
            <person name="Tonon T."/>
            <person name="Tregear J.W."/>
            <person name="Valentin K."/>
            <person name="von Dassow P."/>
            <person name="Yamagishi T."/>
            <person name="Van de Peer Y."/>
            <person name="Wincker P."/>
        </authorList>
    </citation>
    <scope>NUCLEOTIDE SEQUENCE [LARGE SCALE GENOMIC DNA]</scope>
    <source>
        <strain evidence="7">Ec32 / CCAP1310/4</strain>
    </source>
</reference>
<dbReference type="OrthoDB" id="407658at2759"/>
<keyword evidence="5" id="KW-1133">Transmembrane helix</keyword>
<dbReference type="PANTHER" id="PTHR31306">
    <property type="entry name" value="ALPHA-1,6-MANNOSYLTRANSFERASE MNN11-RELATED"/>
    <property type="match status" value="1"/>
</dbReference>
<keyword evidence="2" id="KW-0328">Glycosyltransferase</keyword>
<evidence type="ECO:0000256" key="5">
    <source>
        <dbReference type="SAM" id="Phobius"/>
    </source>
</evidence>
<keyword evidence="5" id="KW-0812">Transmembrane</keyword>
<dbReference type="EMBL" id="FN649733">
    <property type="protein sequence ID" value="CBJ33325.1"/>
    <property type="molecule type" value="Genomic_DNA"/>
</dbReference>
<feature type="compositionally biased region" description="Polar residues" evidence="4">
    <location>
        <begin position="423"/>
        <end position="436"/>
    </location>
</feature>
<dbReference type="Pfam" id="PF05637">
    <property type="entry name" value="Glyco_transf_34"/>
    <property type="match status" value="1"/>
</dbReference>
<dbReference type="SUPFAM" id="SSF53448">
    <property type="entry name" value="Nucleotide-diphospho-sugar transferases"/>
    <property type="match status" value="1"/>
</dbReference>
<name>D7G222_ECTSI</name>
<keyword evidence="7" id="KW-1185">Reference proteome</keyword>
<feature type="region of interest" description="Disordered" evidence="4">
    <location>
        <begin position="423"/>
        <end position="470"/>
    </location>
</feature>